<feature type="region of interest" description="Disordered" evidence="3">
    <location>
        <begin position="343"/>
        <end position="365"/>
    </location>
</feature>
<protein>
    <recommendedName>
        <fullName evidence="4">FAD-binding domain-containing protein</fullName>
    </recommendedName>
</protein>
<dbReference type="InterPro" id="IPR002938">
    <property type="entry name" value="FAD-bd"/>
</dbReference>
<keyword evidence="1" id="KW-0560">Oxidoreductase</keyword>
<dbReference type="InterPro" id="IPR050493">
    <property type="entry name" value="FAD-dep_Monooxygenase_BioMet"/>
</dbReference>
<name>A0A3S1CMG0_9CYAN</name>
<dbReference type="RefSeq" id="WP_127082581.1">
    <property type="nucleotide sequence ID" value="NZ_RSCL01000010.1"/>
</dbReference>
<evidence type="ECO:0000259" key="4">
    <source>
        <dbReference type="Pfam" id="PF01494"/>
    </source>
</evidence>
<accession>A0A3S1CMG0</accession>
<keyword evidence="2" id="KW-0503">Monooxygenase</keyword>
<evidence type="ECO:0000256" key="3">
    <source>
        <dbReference type="SAM" id="MobiDB-lite"/>
    </source>
</evidence>
<feature type="domain" description="FAD-binding" evidence="4">
    <location>
        <begin position="6"/>
        <end position="345"/>
    </location>
</feature>
<dbReference type="PRINTS" id="PR00420">
    <property type="entry name" value="RNGMNOXGNASE"/>
</dbReference>
<evidence type="ECO:0000313" key="6">
    <source>
        <dbReference type="Proteomes" id="UP000271624"/>
    </source>
</evidence>
<dbReference type="PANTHER" id="PTHR13789">
    <property type="entry name" value="MONOOXYGENASE"/>
    <property type="match status" value="1"/>
</dbReference>
<dbReference type="GO" id="GO:0004497">
    <property type="term" value="F:monooxygenase activity"/>
    <property type="evidence" value="ECO:0007669"/>
    <property type="project" value="UniProtKB-KW"/>
</dbReference>
<feature type="compositionally biased region" description="Basic and acidic residues" evidence="3">
    <location>
        <begin position="343"/>
        <end position="353"/>
    </location>
</feature>
<dbReference type="AlphaFoldDB" id="A0A3S1CMG0"/>
<sequence length="365" mass="40470">MISTQTKIGIVGGGTTGLYLTILLKSRGFDVCLFERAPKPRVDGCGILMITSGLQALSMYDKELSNEIIQAGIKVSTYEFRNLKGELAFSNSAAEAEAENGFPAVVVHREDIAKALLRRINPENLYFDHSLESVESNNGKVTAKFRNGQSWEGDLLIGTDGLNSKVRSFVEPDIQPSYLGDAVWRGIAPNNHIFSEGEFIVFMRAHGIYANAFNIGQNRCHWGFFTECEQPEDEKGLHAPKNTQMPPEELAKLPDTIRQTIEMTPQENIVCRYSYDINPMQHIVAGRVIILGDAAHAKSPSRAQGMSSGLEDAVAFTNYLTSSTAIDEALATFEQDRLPIIHELQRTSREKSQKTGRTKKLQTTQ</sequence>
<organism evidence="5 6">
    <name type="scientific">Dulcicalothrix desertica PCC 7102</name>
    <dbReference type="NCBI Taxonomy" id="232991"/>
    <lineage>
        <taxon>Bacteria</taxon>
        <taxon>Bacillati</taxon>
        <taxon>Cyanobacteriota</taxon>
        <taxon>Cyanophyceae</taxon>
        <taxon>Nostocales</taxon>
        <taxon>Calotrichaceae</taxon>
        <taxon>Dulcicalothrix</taxon>
    </lineage>
</organism>
<dbReference type="Gene3D" id="3.50.50.60">
    <property type="entry name" value="FAD/NAD(P)-binding domain"/>
    <property type="match status" value="1"/>
</dbReference>
<dbReference type="OrthoDB" id="9766816at2"/>
<comment type="caution">
    <text evidence="5">The sequence shown here is derived from an EMBL/GenBank/DDBJ whole genome shotgun (WGS) entry which is preliminary data.</text>
</comment>
<gene>
    <name evidence="5" type="ORF">DSM106972_041650</name>
</gene>
<dbReference type="EMBL" id="RSCL01000010">
    <property type="protein sequence ID" value="RUT04596.1"/>
    <property type="molecule type" value="Genomic_DNA"/>
</dbReference>
<dbReference type="SUPFAM" id="SSF51905">
    <property type="entry name" value="FAD/NAD(P)-binding domain"/>
    <property type="match status" value="1"/>
</dbReference>
<evidence type="ECO:0000256" key="2">
    <source>
        <dbReference type="ARBA" id="ARBA00023033"/>
    </source>
</evidence>
<proteinExistence type="predicted"/>
<reference evidence="5" key="1">
    <citation type="submission" date="2018-12" db="EMBL/GenBank/DDBJ databases">
        <authorList>
            <person name="Will S."/>
            <person name="Neumann-Schaal M."/>
            <person name="Henke P."/>
        </authorList>
    </citation>
    <scope>NUCLEOTIDE SEQUENCE</scope>
    <source>
        <strain evidence="5">PCC 7102</strain>
    </source>
</reference>
<dbReference type="GO" id="GO:0071949">
    <property type="term" value="F:FAD binding"/>
    <property type="evidence" value="ECO:0007669"/>
    <property type="project" value="InterPro"/>
</dbReference>
<keyword evidence="6" id="KW-1185">Reference proteome</keyword>
<dbReference type="PANTHER" id="PTHR13789:SF309">
    <property type="entry name" value="PUTATIVE (AFU_ORTHOLOGUE AFUA_6G14510)-RELATED"/>
    <property type="match status" value="1"/>
</dbReference>
<evidence type="ECO:0000256" key="1">
    <source>
        <dbReference type="ARBA" id="ARBA00023002"/>
    </source>
</evidence>
<dbReference type="Proteomes" id="UP000271624">
    <property type="component" value="Unassembled WGS sequence"/>
</dbReference>
<dbReference type="Pfam" id="PF01494">
    <property type="entry name" value="FAD_binding_3"/>
    <property type="match status" value="1"/>
</dbReference>
<evidence type="ECO:0000313" key="5">
    <source>
        <dbReference type="EMBL" id="RUT04596.1"/>
    </source>
</evidence>
<dbReference type="InterPro" id="IPR036188">
    <property type="entry name" value="FAD/NAD-bd_sf"/>
</dbReference>
<feature type="compositionally biased region" description="Basic residues" evidence="3">
    <location>
        <begin position="354"/>
        <end position="365"/>
    </location>
</feature>
<reference evidence="5" key="2">
    <citation type="journal article" date="2019" name="Genome Biol. Evol.">
        <title>Day and night: Metabolic profiles and evolutionary relationships of six axenic non-marine cyanobacteria.</title>
        <authorList>
            <person name="Will S.E."/>
            <person name="Henke P."/>
            <person name="Boedeker C."/>
            <person name="Huang S."/>
            <person name="Brinkmann H."/>
            <person name="Rohde M."/>
            <person name="Jarek M."/>
            <person name="Friedl T."/>
            <person name="Seufert S."/>
            <person name="Schumacher M."/>
            <person name="Overmann J."/>
            <person name="Neumann-Schaal M."/>
            <person name="Petersen J."/>
        </authorList>
    </citation>
    <scope>NUCLEOTIDE SEQUENCE [LARGE SCALE GENOMIC DNA]</scope>
    <source>
        <strain evidence="5">PCC 7102</strain>
    </source>
</reference>